<evidence type="ECO:0000313" key="2">
    <source>
        <dbReference type="EMBL" id="TCO10818.1"/>
    </source>
</evidence>
<accession>A0A4R2GP68</accession>
<dbReference type="Proteomes" id="UP000295221">
    <property type="component" value="Unassembled WGS sequence"/>
</dbReference>
<dbReference type="EMBL" id="SLWK01000001">
    <property type="protein sequence ID" value="TCO10818.1"/>
    <property type="molecule type" value="Genomic_DNA"/>
</dbReference>
<protein>
    <submittedName>
        <fullName evidence="2">Uncharacterized protein</fullName>
    </submittedName>
</protein>
<reference evidence="2 3" key="1">
    <citation type="submission" date="2019-03" db="EMBL/GenBank/DDBJ databases">
        <title>Genomic Encyclopedia of Type Strains, Phase IV (KMG-IV): sequencing the most valuable type-strain genomes for metagenomic binning, comparative biology and taxonomic classification.</title>
        <authorList>
            <person name="Goeker M."/>
        </authorList>
    </citation>
    <scope>NUCLEOTIDE SEQUENCE [LARGE SCALE GENOMIC DNA]</scope>
    <source>
        <strain evidence="2 3">DSM 24179</strain>
    </source>
</reference>
<dbReference type="AlphaFoldDB" id="A0A4R2GP68"/>
<feature type="compositionally biased region" description="Low complexity" evidence="1">
    <location>
        <begin position="65"/>
        <end position="79"/>
    </location>
</feature>
<evidence type="ECO:0000256" key="1">
    <source>
        <dbReference type="SAM" id="MobiDB-lite"/>
    </source>
</evidence>
<sequence>MSKLSLYPSPVPNLNAQKDLNCRATKMKNSRNVLFLLLFYLIVMPCSAQVRDVRENVSKDRSSARRSSSGSTSSTSSRSNYQSDDDNLFWFEMIGFMFRGIGQLAYVIDDAQRNTVHQRLYHPELVSLQTTTKAGIDFRSNAYMINPGIRGNRGLFATDFNWLYVNDITGGMAIIDWQVLIIRIPIRTFKFDYGIGFSHFTDPEYTYFDQSLGFEKTFTGGNINLQGQYKWSNKSNFGPRYREVFSIEGDFYLTNLGRFRLSPFLGYNYQNYFNSTSFNFITLGVKFILQ</sequence>
<gene>
    <name evidence="2" type="ORF">EV194_101450</name>
</gene>
<name>A0A4R2GP68_9BACT</name>
<dbReference type="RefSeq" id="WP_132431623.1">
    <property type="nucleotide sequence ID" value="NZ_SLWK01000001.1"/>
</dbReference>
<organism evidence="2 3">
    <name type="scientific">Natronoflexus pectinivorans</name>
    <dbReference type="NCBI Taxonomy" id="682526"/>
    <lineage>
        <taxon>Bacteria</taxon>
        <taxon>Pseudomonadati</taxon>
        <taxon>Bacteroidota</taxon>
        <taxon>Bacteroidia</taxon>
        <taxon>Marinilabiliales</taxon>
        <taxon>Marinilabiliaceae</taxon>
        <taxon>Natronoflexus</taxon>
    </lineage>
</organism>
<keyword evidence="3" id="KW-1185">Reference proteome</keyword>
<dbReference type="OrthoDB" id="982859at2"/>
<evidence type="ECO:0000313" key="3">
    <source>
        <dbReference type="Proteomes" id="UP000295221"/>
    </source>
</evidence>
<proteinExistence type="predicted"/>
<comment type="caution">
    <text evidence="2">The sequence shown here is derived from an EMBL/GenBank/DDBJ whole genome shotgun (WGS) entry which is preliminary data.</text>
</comment>
<feature type="region of interest" description="Disordered" evidence="1">
    <location>
        <begin position="55"/>
        <end position="82"/>
    </location>
</feature>